<keyword evidence="4" id="KW-1185">Reference proteome</keyword>
<accession>A0A1I6FCE8</accession>
<organism evidence="3 4">
    <name type="scientific">Lentzea waywayandensis</name>
    <dbReference type="NCBI Taxonomy" id="84724"/>
    <lineage>
        <taxon>Bacteria</taxon>
        <taxon>Bacillati</taxon>
        <taxon>Actinomycetota</taxon>
        <taxon>Actinomycetes</taxon>
        <taxon>Pseudonocardiales</taxon>
        <taxon>Pseudonocardiaceae</taxon>
        <taxon>Lentzea</taxon>
    </lineage>
</organism>
<feature type="transmembrane region" description="Helical" evidence="2">
    <location>
        <begin position="6"/>
        <end position="24"/>
    </location>
</feature>
<evidence type="ECO:0000256" key="2">
    <source>
        <dbReference type="SAM" id="Phobius"/>
    </source>
</evidence>
<keyword evidence="2" id="KW-0812">Transmembrane</keyword>
<dbReference type="EMBL" id="FOYL01000011">
    <property type="protein sequence ID" value="SFR27604.1"/>
    <property type="molecule type" value="Genomic_DNA"/>
</dbReference>
<feature type="compositionally biased region" description="Gly residues" evidence="1">
    <location>
        <begin position="69"/>
        <end position="82"/>
    </location>
</feature>
<feature type="region of interest" description="Disordered" evidence="1">
    <location>
        <begin position="64"/>
        <end position="88"/>
    </location>
</feature>
<protein>
    <submittedName>
        <fullName evidence="3">Uncharacterized protein</fullName>
    </submittedName>
</protein>
<evidence type="ECO:0000313" key="3">
    <source>
        <dbReference type="EMBL" id="SFR27604.1"/>
    </source>
</evidence>
<dbReference type="AlphaFoldDB" id="A0A1I6FCE8"/>
<feature type="transmembrane region" description="Helical" evidence="2">
    <location>
        <begin position="36"/>
        <end position="60"/>
    </location>
</feature>
<dbReference type="Proteomes" id="UP000198583">
    <property type="component" value="Unassembled WGS sequence"/>
</dbReference>
<gene>
    <name evidence="3" type="ORF">SAMN04488564_111131</name>
</gene>
<evidence type="ECO:0000256" key="1">
    <source>
        <dbReference type="SAM" id="MobiDB-lite"/>
    </source>
</evidence>
<name>A0A1I6FCE8_9PSEU</name>
<proteinExistence type="predicted"/>
<keyword evidence="2" id="KW-0472">Membrane</keyword>
<sequence>MVAFPLGVGVMVFAVLTVTGDLVAVNGAGEPLTNIFVRLLIGLIYGFAGLTAVGGAIFGFPESPHSGGSSAGGDSGFDGDGWMGSTAS</sequence>
<keyword evidence="2" id="KW-1133">Transmembrane helix</keyword>
<evidence type="ECO:0000313" key="4">
    <source>
        <dbReference type="Proteomes" id="UP000198583"/>
    </source>
</evidence>
<reference evidence="4" key="1">
    <citation type="submission" date="2016-10" db="EMBL/GenBank/DDBJ databases">
        <authorList>
            <person name="Varghese N."/>
            <person name="Submissions S."/>
        </authorList>
    </citation>
    <scope>NUCLEOTIDE SEQUENCE [LARGE SCALE GENOMIC DNA]</scope>
    <source>
        <strain evidence="4">DSM 44232</strain>
    </source>
</reference>